<dbReference type="GO" id="GO:0140359">
    <property type="term" value="F:ABC-type transporter activity"/>
    <property type="evidence" value="ECO:0007669"/>
    <property type="project" value="InterPro"/>
</dbReference>
<evidence type="ECO:0000256" key="4">
    <source>
        <dbReference type="ARBA" id="ARBA00023136"/>
    </source>
</evidence>
<feature type="transmembrane region" description="Helical" evidence="5">
    <location>
        <begin position="21"/>
        <end position="45"/>
    </location>
</feature>
<dbReference type="InterPro" id="IPR013525">
    <property type="entry name" value="ABC2_TM"/>
</dbReference>
<name>A0A2T5DFJ8_ENTMU</name>
<keyword evidence="2 5" id="KW-0812">Transmembrane</keyword>
<dbReference type="AlphaFoldDB" id="A0A2T5DFJ8"/>
<dbReference type="InterPro" id="IPR000412">
    <property type="entry name" value="ABC_2_transport"/>
</dbReference>
<evidence type="ECO:0000313" key="7">
    <source>
        <dbReference type="EMBL" id="PTO36929.1"/>
    </source>
</evidence>
<evidence type="ECO:0000313" key="8">
    <source>
        <dbReference type="Proteomes" id="UP000244022"/>
    </source>
</evidence>
<feature type="transmembrane region" description="Helical" evidence="5">
    <location>
        <begin position="168"/>
        <end position="186"/>
    </location>
</feature>
<dbReference type="RefSeq" id="WP_019724351.1">
    <property type="nucleotide sequence ID" value="NZ_JADNDD010000004.1"/>
</dbReference>
<feature type="domain" description="ABC transmembrane type-2" evidence="6">
    <location>
        <begin position="23"/>
        <end position="248"/>
    </location>
</feature>
<dbReference type="Proteomes" id="UP000244022">
    <property type="component" value="Unassembled WGS sequence"/>
</dbReference>
<evidence type="ECO:0000259" key="6">
    <source>
        <dbReference type="PROSITE" id="PS51012"/>
    </source>
</evidence>
<evidence type="ECO:0000256" key="5">
    <source>
        <dbReference type="RuleBase" id="RU361157"/>
    </source>
</evidence>
<evidence type="ECO:0000256" key="2">
    <source>
        <dbReference type="ARBA" id="ARBA00022692"/>
    </source>
</evidence>
<dbReference type="PROSITE" id="PS51012">
    <property type="entry name" value="ABC_TM2"/>
    <property type="match status" value="1"/>
</dbReference>
<feature type="transmembrane region" description="Helical" evidence="5">
    <location>
        <begin position="99"/>
        <end position="126"/>
    </location>
</feature>
<proteinExistence type="inferred from homology"/>
<comment type="caution">
    <text evidence="7">The sequence shown here is derived from an EMBL/GenBank/DDBJ whole genome shotgun (WGS) entry which is preliminary data.</text>
</comment>
<feature type="transmembrane region" description="Helical" evidence="5">
    <location>
        <begin position="223"/>
        <end position="245"/>
    </location>
</feature>
<protein>
    <recommendedName>
        <fullName evidence="5">Transport permease protein</fullName>
    </recommendedName>
</protein>
<feature type="transmembrane region" description="Helical" evidence="5">
    <location>
        <begin position="57"/>
        <end position="78"/>
    </location>
</feature>
<accession>A0A2T5DFJ8</accession>
<keyword evidence="5" id="KW-1003">Cell membrane</keyword>
<evidence type="ECO:0000256" key="3">
    <source>
        <dbReference type="ARBA" id="ARBA00022989"/>
    </source>
</evidence>
<keyword evidence="4 5" id="KW-0472">Membrane</keyword>
<comment type="subcellular location">
    <subcellularLocation>
        <location evidence="5">Cell membrane</location>
        <topology evidence="5">Multi-pass membrane protein</topology>
    </subcellularLocation>
    <subcellularLocation>
        <location evidence="1">Membrane</location>
        <topology evidence="1">Multi-pass membrane protein</topology>
    </subcellularLocation>
</comment>
<reference evidence="7 8" key="1">
    <citation type="submission" date="2018-03" db="EMBL/GenBank/DDBJ databases">
        <title>Draft genome sequences of four Enterococcus mundtii strains isolated from beef slaughterhouses in Kenya.</title>
        <authorList>
            <person name="Wambui J."/>
            <person name="Stevens M."/>
            <person name="Njage P."/>
            <person name="Stephan R."/>
            <person name="Tasara T."/>
        </authorList>
    </citation>
    <scope>NUCLEOTIDE SEQUENCE [LARGE SCALE GENOMIC DNA]</scope>
    <source>
        <strain evidence="7 8">H18-EM</strain>
    </source>
</reference>
<dbReference type="EMBL" id="PYGR01000005">
    <property type="protein sequence ID" value="PTO36929.1"/>
    <property type="molecule type" value="Genomic_DNA"/>
</dbReference>
<evidence type="ECO:0000256" key="1">
    <source>
        <dbReference type="ARBA" id="ARBA00004141"/>
    </source>
</evidence>
<dbReference type="InterPro" id="IPR051784">
    <property type="entry name" value="Nod_factor_ABC_transporter"/>
</dbReference>
<gene>
    <name evidence="7" type="ORF">C6N14_02255</name>
</gene>
<feature type="transmembrane region" description="Helical" evidence="5">
    <location>
        <begin position="138"/>
        <end position="161"/>
    </location>
</feature>
<dbReference type="PIRSF" id="PIRSF006648">
    <property type="entry name" value="DrrB"/>
    <property type="match status" value="1"/>
</dbReference>
<keyword evidence="3 5" id="KW-1133">Transmembrane helix</keyword>
<keyword evidence="5" id="KW-0813">Transport</keyword>
<organism evidence="7 8">
    <name type="scientific">Enterococcus mundtii</name>
    <dbReference type="NCBI Taxonomy" id="53346"/>
    <lineage>
        <taxon>Bacteria</taxon>
        <taxon>Bacillati</taxon>
        <taxon>Bacillota</taxon>
        <taxon>Bacilli</taxon>
        <taxon>Lactobacillales</taxon>
        <taxon>Enterococcaceae</taxon>
        <taxon>Enterococcus</taxon>
    </lineage>
</organism>
<dbReference type="PANTHER" id="PTHR43229">
    <property type="entry name" value="NODULATION PROTEIN J"/>
    <property type="match status" value="1"/>
</dbReference>
<dbReference type="Pfam" id="PF01061">
    <property type="entry name" value="ABC2_membrane"/>
    <property type="match status" value="1"/>
</dbReference>
<dbReference type="GO" id="GO:0043190">
    <property type="term" value="C:ATP-binding cassette (ABC) transporter complex"/>
    <property type="evidence" value="ECO:0007669"/>
    <property type="project" value="InterPro"/>
</dbReference>
<dbReference type="InterPro" id="IPR047817">
    <property type="entry name" value="ABC2_TM_bact-type"/>
</dbReference>
<comment type="similarity">
    <text evidence="5">Belongs to the ABC-2 integral membrane protein family.</text>
</comment>
<dbReference type="PANTHER" id="PTHR43229:SF2">
    <property type="entry name" value="NODULATION PROTEIN J"/>
    <property type="match status" value="1"/>
</dbReference>
<sequence length="252" mass="27455">MKTISETNTLFKRNLKLSLRSLETVMSGLLLPVLLMLLFVYVLGGAMDVGELSYVDFVLPGVLVQCIAQSSSVVGIVVNQDVHSGMVERLLTLNLSKSAFLNGHVFAAALRSVMSSFIVLLVAGLIGFRPSANLAEWLIAWLLIFCFILAFTWISVLFGLLAKSAEMASLVTVLTTVLPYLSAGFAPTDNMPTAIRLFAEYQPMSPIIEALRGLLLGVPNPPLGLAFLWSISLIFVFKFLAIVAFNGRVRKK</sequence>